<dbReference type="PANTHER" id="PTHR46796">
    <property type="entry name" value="HTH-TYPE TRANSCRIPTIONAL ACTIVATOR RHAS-RELATED"/>
    <property type="match status" value="1"/>
</dbReference>
<dbReference type="RefSeq" id="WP_271430046.1">
    <property type="nucleotide sequence ID" value="NZ_JAQIPB010000012.1"/>
</dbReference>
<dbReference type="AlphaFoldDB" id="A0AAE3NDH9"/>
<keyword evidence="1" id="KW-0805">Transcription regulation</keyword>
<dbReference type="Pfam" id="PF12833">
    <property type="entry name" value="HTH_18"/>
    <property type="match status" value="1"/>
</dbReference>
<dbReference type="InterPro" id="IPR018060">
    <property type="entry name" value="HTH_AraC"/>
</dbReference>
<evidence type="ECO:0000313" key="5">
    <source>
        <dbReference type="EMBL" id="MDA7418841.1"/>
    </source>
</evidence>
<protein>
    <submittedName>
        <fullName evidence="5">AraC family transcriptional regulator</fullName>
    </submittedName>
</protein>
<dbReference type="GO" id="GO:0043565">
    <property type="term" value="F:sequence-specific DNA binding"/>
    <property type="evidence" value="ECO:0007669"/>
    <property type="project" value="InterPro"/>
</dbReference>
<organism evidence="5 6">
    <name type="scientific">Xenophilus arseniciresistens</name>
    <dbReference type="NCBI Taxonomy" id="1283306"/>
    <lineage>
        <taxon>Bacteria</taxon>
        <taxon>Pseudomonadati</taxon>
        <taxon>Pseudomonadota</taxon>
        <taxon>Betaproteobacteria</taxon>
        <taxon>Burkholderiales</taxon>
        <taxon>Comamonadaceae</taxon>
        <taxon>Xenophilus</taxon>
    </lineage>
</organism>
<dbReference type="InterPro" id="IPR009057">
    <property type="entry name" value="Homeodomain-like_sf"/>
</dbReference>
<dbReference type="GO" id="GO:0003700">
    <property type="term" value="F:DNA-binding transcription factor activity"/>
    <property type="evidence" value="ECO:0007669"/>
    <property type="project" value="InterPro"/>
</dbReference>
<sequence>MRSPPSQPALHLRSYRGHSAPHDHDFAQLVLPVSGALDLDFGDRAAALDAARGAFVPTRQPHATRTQGPNRSLILDLPEDDSALAPLLAQLAQRPFLALSAPATRLLDFMALRVEQGQASAPVVQLWVPLLLDTLLLQPPRPASRLAALRARVQADPGAPWTVERMARLAALSPSRLHALFQAELHSTPRAWLQAQRLARARELLAHTRLPIAEIASRCGFADQSALTHAMRRAHDTTPAAWRRHNAGPAPA</sequence>
<accession>A0AAE3NDH9</accession>
<comment type="caution">
    <text evidence="5">The sequence shown here is derived from an EMBL/GenBank/DDBJ whole genome shotgun (WGS) entry which is preliminary data.</text>
</comment>
<evidence type="ECO:0000256" key="3">
    <source>
        <dbReference type="ARBA" id="ARBA00023163"/>
    </source>
</evidence>
<dbReference type="EMBL" id="JAQIPB010000012">
    <property type="protein sequence ID" value="MDA7418841.1"/>
    <property type="molecule type" value="Genomic_DNA"/>
</dbReference>
<dbReference type="Proteomes" id="UP001212602">
    <property type="component" value="Unassembled WGS sequence"/>
</dbReference>
<dbReference type="InterPro" id="IPR050204">
    <property type="entry name" value="AraC_XylS_family_regulators"/>
</dbReference>
<evidence type="ECO:0000256" key="2">
    <source>
        <dbReference type="ARBA" id="ARBA00023125"/>
    </source>
</evidence>
<dbReference type="SUPFAM" id="SSF46689">
    <property type="entry name" value="Homeodomain-like"/>
    <property type="match status" value="2"/>
</dbReference>
<dbReference type="PROSITE" id="PS01124">
    <property type="entry name" value="HTH_ARAC_FAMILY_2"/>
    <property type="match status" value="1"/>
</dbReference>
<proteinExistence type="predicted"/>
<dbReference type="Gene3D" id="1.10.10.60">
    <property type="entry name" value="Homeodomain-like"/>
    <property type="match status" value="1"/>
</dbReference>
<name>A0AAE3NDH9_9BURK</name>
<evidence type="ECO:0000259" key="4">
    <source>
        <dbReference type="PROSITE" id="PS01124"/>
    </source>
</evidence>
<keyword evidence="3" id="KW-0804">Transcription</keyword>
<dbReference type="SUPFAM" id="SSF51182">
    <property type="entry name" value="RmlC-like cupins"/>
    <property type="match status" value="1"/>
</dbReference>
<evidence type="ECO:0000313" key="6">
    <source>
        <dbReference type="Proteomes" id="UP001212602"/>
    </source>
</evidence>
<reference evidence="5" key="1">
    <citation type="submission" date="2023-01" db="EMBL/GenBank/DDBJ databases">
        <title>Xenophilus mangrovi sp. nov., isolated from soil of Mangrove nature reserve.</title>
        <authorList>
            <person name="Xu S."/>
            <person name="Liu Z."/>
            <person name="Xu Y."/>
        </authorList>
    </citation>
    <scope>NUCLEOTIDE SEQUENCE</scope>
    <source>
        <strain evidence="5">YW8</strain>
    </source>
</reference>
<feature type="domain" description="HTH araC/xylS-type" evidence="4">
    <location>
        <begin position="147"/>
        <end position="245"/>
    </location>
</feature>
<dbReference type="InterPro" id="IPR011051">
    <property type="entry name" value="RmlC_Cupin_sf"/>
</dbReference>
<gene>
    <name evidence="5" type="ORF">PGB34_20925</name>
</gene>
<keyword evidence="2" id="KW-0238">DNA-binding</keyword>
<evidence type="ECO:0000256" key="1">
    <source>
        <dbReference type="ARBA" id="ARBA00023015"/>
    </source>
</evidence>
<dbReference type="SMART" id="SM00342">
    <property type="entry name" value="HTH_ARAC"/>
    <property type="match status" value="1"/>
</dbReference>
<keyword evidence="6" id="KW-1185">Reference proteome</keyword>